<comment type="caution">
    <text evidence="1">The sequence shown here is derived from an EMBL/GenBank/DDBJ whole genome shotgun (WGS) entry which is preliminary data.</text>
</comment>
<evidence type="ECO:0000313" key="4">
    <source>
        <dbReference type="Proteomes" id="UP001208692"/>
    </source>
</evidence>
<dbReference type="EMBL" id="BQKA01000011">
    <property type="protein sequence ID" value="GJM49592.1"/>
    <property type="molecule type" value="Genomic_DNA"/>
</dbReference>
<dbReference type="AlphaFoldDB" id="A0AAV5AVY3"/>
<dbReference type="Proteomes" id="UP001207736">
    <property type="component" value="Unassembled WGS sequence"/>
</dbReference>
<protein>
    <submittedName>
        <fullName evidence="1">Uncharacterized protein</fullName>
    </submittedName>
</protein>
<keyword evidence="4" id="KW-1185">Reference proteome</keyword>
<accession>A0AAV5AVY3</accession>
<reference evidence="1 4" key="1">
    <citation type="submission" date="2021-11" db="EMBL/GenBank/DDBJ databases">
        <title>Draft genome sequence of Capnocytophaga sp. strain KC07075 isolated from cat oral cavity.</title>
        <authorList>
            <person name="Suzuki M."/>
            <person name="Imaoka K."/>
            <person name="Kimura M."/>
            <person name="Morikawa S."/>
            <person name="Maeda K."/>
        </authorList>
    </citation>
    <scope>NUCLEOTIDE SEQUENCE</scope>
    <source>
        <strain evidence="1">KC07075</strain>
        <strain evidence="2 4">KC07079</strain>
    </source>
</reference>
<organism evidence="1 3">
    <name type="scientific">Capnocytophaga catalasegens</name>
    <dbReference type="NCBI Taxonomy" id="1004260"/>
    <lineage>
        <taxon>Bacteria</taxon>
        <taxon>Pseudomonadati</taxon>
        <taxon>Bacteroidota</taxon>
        <taxon>Flavobacteriia</taxon>
        <taxon>Flavobacteriales</taxon>
        <taxon>Flavobacteriaceae</taxon>
        <taxon>Capnocytophaga</taxon>
    </lineage>
</organism>
<dbReference type="RefSeq" id="WP_264845206.1">
    <property type="nucleotide sequence ID" value="NZ_BPMA01000006.1"/>
</dbReference>
<gene>
    <name evidence="1" type="ORF">RCZ15_05670</name>
    <name evidence="2" type="ORF">RCZ16_12420</name>
</gene>
<dbReference type="Proteomes" id="UP001208692">
    <property type="component" value="Unassembled WGS sequence"/>
</dbReference>
<evidence type="ECO:0000313" key="1">
    <source>
        <dbReference type="EMBL" id="GJM49592.1"/>
    </source>
</evidence>
<sequence length="219" mass="25958">MHNLNCIIFRFEKGDFSRKTNITKQFICNNGQLYFTDNQYSVSLSDIFSVKVGAVSGFDKIYKNEEYGNQDFVTSITRKTGKTQKMIFVEQPTEYLEKNKNALINRKIRSFSENNWWEWGRKHHISDKKRIYVNTKTRNKEPFFINDCKNYDGSILALFPHNQELDIEELVIKLNKVNWFELGFVCDGRYLFSQKSLENTILPNSFLAYKHISQLTLWD</sequence>
<dbReference type="EMBL" id="BQKB01000022">
    <property type="protein sequence ID" value="GJM52925.1"/>
    <property type="molecule type" value="Genomic_DNA"/>
</dbReference>
<name>A0AAV5AVY3_9FLAO</name>
<proteinExistence type="predicted"/>
<evidence type="ECO:0000313" key="3">
    <source>
        <dbReference type="Proteomes" id="UP001207736"/>
    </source>
</evidence>
<evidence type="ECO:0000313" key="2">
    <source>
        <dbReference type="EMBL" id="GJM52925.1"/>
    </source>
</evidence>